<dbReference type="InParanoid" id="A0A177BY65"/>
<gene>
    <name evidence="2" type="ORF">CC84DRAFT_1222968</name>
</gene>
<dbReference type="EMBL" id="KV441562">
    <property type="protein sequence ID" value="OAF99269.1"/>
    <property type="molecule type" value="Genomic_DNA"/>
</dbReference>
<reference evidence="2 3" key="1">
    <citation type="submission" date="2016-05" db="EMBL/GenBank/DDBJ databases">
        <title>Comparative analysis of secretome profiles of manganese(II)-oxidizing ascomycete fungi.</title>
        <authorList>
            <consortium name="DOE Joint Genome Institute"/>
            <person name="Zeiner C.A."/>
            <person name="Purvine S.O."/>
            <person name="Zink E.M."/>
            <person name="Wu S."/>
            <person name="Pasa-Tolic L."/>
            <person name="Chaput D.L."/>
            <person name="Haridas S."/>
            <person name="Grigoriev I.V."/>
            <person name="Santelli C.M."/>
            <person name="Hansel C.M."/>
        </authorList>
    </citation>
    <scope>NUCLEOTIDE SEQUENCE [LARGE SCALE GENOMIC DNA]</scope>
    <source>
        <strain evidence="2 3">AP3s5-JAC2a</strain>
    </source>
</reference>
<organism evidence="2 3">
    <name type="scientific">Paraphaeosphaeria sporulosa</name>
    <dbReference type="NCBI Taxonomy" id="1460663"/>
    <lineage>
        <taxon>Eukaryota</taxon>
        <taxon>Fungi</taxon>
        <taxon>Dikarya</taxon>
        <taxon>Ascomycota</taxon>
        <taxon>Pezizomycotina</taxon>
        <taxon>Dothideomycetes</taxon>
        <taxon>Pleosporomycetidae</taxon>
        <taxon>Pleosporales</taxon>
        <taxon>Massarineae</taxon>
        <taxon>Didymosphaeriaceae</taxon>
        <taxon>Paraphaeosphaeria</taxon>
    </lineage>
</organism>
<feature type="signal peptide" evidence="1">
    <location>
        <begin position="1"/>
        <end position="18"/>
    </location>
</feature>
<evidence type="ECO:0000313" key="3">
    <source>
        <dbReference type="Proteomes" id="UP000077069"/>
    </source>
</evidence>
<keyword evidence="3" id="KW-1185">Reference proteome</keyword>
<proteinExistence type="predicted"/>
<dbReference type="AlphaFoldDB" id="A0A177BY65"/>
<evidence type="ECO:0000256" key="1">
    <source>
        <dbReference type="SAM" id="SignalP"/>
    </source>
</evidence>
<evidence type="ECO:0008006" key="4">
    <source>
        <dbReference type="Google" id="ProtNLM"/>
    </source>
</evidence>
<dbReference type="OrthoDB" id="3692961at2759"/>
<accession>A0A177BY65</accession>
<protein>
    <recommendedName>
        <fullName evidence="4">Extracellular membrane protein CFEM domain-containing protein</fullName>
    </recommendedName>
</protein>
<dbReference type="RefSeq" id="XP_018029635.1">
    <property type="nucleotide sequence ID" value="XM_018183445.1"/>
</dbReference>
<feature type="chain" id="PRO_5008057527" description="Extracellular membrane protein CFEM domain-containing protein" evidence="1">
    <location>
        <begin position="19"/>
        <end position="221"/>
    </location>
</feature>
<dbReference type="Proteomes" id="UP000077069">
    <property type="component" value="Unassembled WGS sequence"/>
</dbReference>
<keyword evidence="1" id="KW-0732">Signal</keyword>
<sequence>MQLTVTLLALTSLTLTSAFPYAHPQDAPSTVAPIPLPTLSIPADPTVSVPLSTSLNVPTTLPTLLPTLSVPGNLSSSRSTRHHFSHWEPIPIFSSACNCPALATVAYPCWATDALQRCNFEELHSFVCWTSAARGCPTPTRQCDALYSPTPLTGKHPCDLGQNTGGLEPPQDTTVYITETSYVTFVPTETATAAVGARAAATPLGRWQDMAWSPEYYGVRK</sequence>
<name>A0A177BY65_9PLEO</name>
<dbReference type="GeneID" id="28766931"/>
<evidence type="ECO:0000313" key="2">
    <source>
        <dbReference type="EMBL" id="OAF99269.1"/>
    </source>
</evidence>